<dbReference type="InterPro" id="IPR053951">
    <property type="entry name" value="K_trans_N"/>
</dbReference>
<evidence type="ECO:0000256" key="1">
    <source>
        <dbReference type="ARBA" id="ARBA00004141"/>
    </source>
</evidence>
<dbReference type="InterPro" id="IPR003855">
    <property type="entry name" value="K+_transporter"/>
</dbReference>
<dbReference type="GO" id="GO:0015079">
    <property type="term" value="F:potassium ion transmembrane transporter activity"/>
    <property type="evidence" value="ECO:0007669"/>
    <property type="project" value="InterPro"/>
</dbReference>
<evidence type="ECO:0000256" key="3">
    <source>
        <dbReference type="ARBA" id="ARBA00022538"/>
    </source>
</evidence>
<feature type="transmembrane region" description="Helical" evidence="10">
    <location>
        <begin position="243"/>
        <end position="265"/>
    </location>
</feature>
<feature type="domain" description="K+ potassium transporter integral membrane" evidence="11">
    <location>
        <begin position="11"/>
        <end position="450"/>
    </location>
</feature>
<feature type="transmembrane region" description="Helical" evidence="10">
    <location>
        <begin position="364"/>
        <end position="386"/>
    </location>
</feature>
<gene>
    <name evidence="13" type="primary">kup</name>
    <name evidence="13" type="ORF">KM92DES2_11797</name>
</gene>
<protein>
    <submittedName>
        <fullName evidence="13">Putative potassium transport system protein kup</fullName>
    </submittedName>
</protein>
<keyword evidence="9 10" id="KW-0472">Membrane</keyword>
<keyword evidence="8" id="KW-0406">Ion transport</keyword>
<evidence type="ECO:0000256" key="2">
    <source>
        <dbReference type="ARBA" id="ARBA00022448"/>
    </source>
</evidence>
<feature type="transmembrane region" description="Helical" evidence="10">
    <location>
        <begin position="43"/>
        <end position="66"/>
    </location>
</feature>
<feature type="transmembrane region" description="Helical" evidence="10">
    <location>
        <begin position="285"/>
        <end position="316"/>
    </location>
</feature>
<keyword evidence="5" id="KW-0769">Symport</keyword>
<feature type="transmembrane region" description="Helical" evidence="10">
    <location>
        <begin position="163"/>
        <end position="188"/>
    </location>
</feature>
<dbReference type="RefSeq" id="WP_192113077.1">
    <property type="nucleotide sequence ID" value="NZ_LT598928.1"/>
</dbReference>
<evidence type="ECO:0000313" key="13">
    <source>
        <dbReference type="EMBL" id="SBW03453.1"/>
    </source>
</evidence>
<dbReference type="Pfam" id="PF02705">
    <property type="entry name" value="K_trans"/>
    <property type="match status" value="1"/>
</dbReference>
<evidence type="ECO:0000256" key="6">
    <source>
        <dbReference type="ARBA" id="ARBA00022958"/>
    </source>
</evidence>
<evidence type="ECO:0000256" key="4">
    <source>
        <dbReference type="ARBA" id="ARBA00022692"/>
    </source>
</evidence>
<name>A0A212JVM6_9BACT</name>
<feature type="transmembrane region" description="Helical" evidence="10">
    <location>
        <begin position="12"/>
        <end position="37"/>
    </location>
</feature>
<feature type="transmembrane region" description="Helical" evidence="10">
    <location>
        <begin position="200"/>
        <end position="222"/>
    </location>
</feature>
<dbReference type="InterPro" id="IPR053952">
    <property type="entry name" value="K_trans_C"/>
</dbReference>
<keyword evidence="6" id="KW-0630">Potassium</keyword>
<dbReference type="PANTHER" id="PTHR30540:SF83">
    <property type="entry name" value="K+ POTASSIUM TRANSPORTER"/>
    <property type="match status" value="1"/>
</dbReference>
<keyword evidence="7 10" id="KW-1133">Transmembrane helix</keyword>
<reference evidence="13" key="1">
    <citation type="submission" date="2016-04" db="EMBL/GenBank/DDBJ databases">
        <authorList>
            <person name="Evans L.H."/>
            <person name="Alamgir A."/>
            <person name="Owens N."/>
            <person name="Weber N.D."/>
            <person name="Virtaneva K."/>
            <person name="Barbian K."/>
            <person name="Babar A."/>
            <person name="Rosenke K."/>
        </authorList>
    </citation>
    <scope>NUCLEOTIDE SEQUENCE</scope>
    <source>
        <strain evidence="13">92-2</strain>
    </source>
</reference>
<evidence type="ECO:0000256" key="10">
    <source>
        <dbReference type="SAM" id="Phobius"/>
    </source>
</evidence>
<feature type="domain" description="K+ potassium transporter C-terminal" evidence="12">
    <location>
        <begin position="472"/>
        <end position="603"/>
    </location>
</feature>
<feature type="transmembrane region" description="Helical" evidence="10">
    <location>
        <begin position="139"/>
        <end position="156"/>
    </location>
</feature>
<evidence type="ECO:0000256" key="8">
    <source>
        <dbReference type="ARBA" id="ARBA00023065"/>
    </source>
</evidence>
<evidence type="ECO:0000256" key="5">
    <source>
        <dbReference type="ARBA" id="ARBA00022847"/>
    </source>
</evidence>
<dbReference type="GO" id="GO:0016020">
    <property type="term" value="C:membrane"/>
    <property type="evidence" value="ECO:0007669"/>
    <property type="project" value="UniProtKB-SubCell"/>
</dbReference>
<feature type="transmembrane region" description="Helical" evidence="10">
    <location>
        <begin position="393"/>
        <end position="414"/>
    </location>
</feature>
<sequence>MDSQQVTFSSIVKSLGLVFGDIGTSPIYTLAVIFLLTERTEDHFIGILSLIIWTLLLLVTVGYAWLAMSLSKGGEGGTIVLLSILRPLLKSTKKLGVASVLAFVGVSLLIGDGVITPAISILSAVEGLTLVPGLEQTPKAAIVGLALAITVVLFAVQKRGSGAVSVVFGPIMAIWFAVLAFSGCVSIVQTPQVLKALNPWYAIDFMIHNGLVSFFVLSEVILCATGGEALYADMGHMGRKPILAAWGIVLLALVASYMGQTSFLIRNPGAENVLFELINSQAHYLYVPFLVLSLMATVIASQALISGLFSIMYQSMATHIMPLFKVDYTSKELHSQIYINSVNWALFVAVVLVICGFGESHKLAAAYGLAVTGTMTITGVFMVWIFHLQGRNFKAAIAACICFLDFIYLLANFYKFPHGGYWSILISLIPLSVILIYTQGQKAAYQRMRPMGKEQFLRKFTEEKTHGHAIRGTAIFFLRSLDKVSPYIVKTMFSNGIIYEQNIMLCMSRTYEPTGVTWRFAEDPAEGIRVFEVSAGYMEVVDIDHIMSEAGIKPRVIFYGVEDILTSSPLWRIYAIIKKLAPSFVQFYKMPVHAVHGVISRIDM</sequence>
<dbReference type="GO" id="GO:0015293">
    <property type="term" value="F:symporter activity"/>
    <property type="evidence" value="ECO:0007669"/>
    <property type="project" value="UniProtKB-KW"/>
</dbReference>
<dbReference type="Pfam" id="PF22776">
    <property type="entry name" value="K_trans_C"/>
    <property type="match status" value="1"/>
</dbReference>
<keyword evidence="2" id="KW-0813">Transport</keyword>
<proteinExistence type="predicted"/>
<evidence type="ECO:0000259" key="12">
    <source>
        <dbReference type="Pfam" id="PF22776"/>
    </source>
</evidence>
<evidence type="ECO:0000259" key="11">
    <source>
        <dbReference type="Pfam" id="PF02705"/>
    </source>
</evidence>
<comment type="subcellular location">
    <subcellularLocation>
        <location evidence="1">Membrane</location>
        <topology evidence="1">Multi-pass membrane protein</topology>
    </subcellularLocation>
</comment>
<dbReference type="PANTHER" id="PTHR30540">
    <property type="entry name" value="OSMOTIC STRESS POTASSIUM TRANSPORTER"/>
    <property type="match status" value="1"/>
</dbReference>
<keyword evidence="3" id="KW-0633">Potassium transport</keyword>
<dbReference type="AlphaFoldDB" id="A0A212JVM6"/>
<dbReference type="EMBL" id="FLUP01000001">
    <property type="protein sequence ID" value="SBW03453.1"/>
    <property type="molecule type" value="Genomic_DNA"/>
</dbReference>
<evidence type="ECO:0000256" key="9">
    <source>
        <dbReference type="ARBA" id="ARBA00023136"/>
    </source>
</evidence>
<evidence type="ECO:0000256" key="7">
    <source>
        <dbReference type="ARBA" id="ARBA00022989"/>
    </source>
</evidence>
<feature type="transmembrane region" description="Helical" evidence="10">
    <location>
        <begin position="337"/>
        <end position="358"/>
    </location>
</feature>
<feature type="transmembrane region" description="Helical" evidence="10">
    <location>
        <begin position="420"/>
        <end position="438"/>
    </location>
</feature>
<keyword evidence="4 10" id="KW-0812">Transmembrane</keyword>
<organism evidence="13">
    <name type="scientific">uncultured Desulfovibrio sp</name>
    <dbReference type="NCBI Taxonomy" id="167968"/>
    <lineage>
        <taxon>Bacteria</taxon>
        <taxon>Pseudomonadati</taxon>
        <taxon>Thermodesulfobacteriota</taxon>
        <taxon>Desulfovibrionia</taxon>
        <taxon>Desulfovibrionales</taxon>
        <taxon>Desulfovibrionaceae</taxon>
        <taxon>Desulfovibrio</taxon>
        <taxon>environmental samples</taxon>
    </lineage>
</organism>
<accession>A0A212JVM6</accession>
<feature type="transmembrane region" description="Helical" evidence="10">
    <location>
        <begin position="95"/>
        <end position="119"/>
    </location>
</feature>